<gene>
    <name evidence="2" type="ORF">GCM10008932_20150</name>
</gene>
<protein>
    <submittedName>
        <fullName evidence="2">DUF2188 domain-containing protein</fullName>
    </submittedName>
</protein>
<feature type="region of interest" description="Disordered" evidence="1">
    <location>
        <begin position="126"/>
        <end position="148"/>
    </location>
</feature>
<evidence type="ECO:0000256" key="1">
    <source>
        <dbReference type="SAM" id="MobiDB-lite"/>
    </source>
</evidence>
<name>A0ABN0XMV0_9LACT</name>
<sequence length="148" mass="16948">MNDVPWDMNDYPDSFKNLDHVVRKKAIDIANALEANGYDDNRAIPIATEQAKEWAENASEDELQSFKHGPAPKKDDDHDDSSNEELLNNDVLVYYEEDQWVVRTKEAKRPDSTYDNKSDAVERAKEIAENKESNVIPYTKDGDQQSSK</sequence>
<dbReference type="InterPro" id="IPR018691">
    <property type="entry name" value="DUF2188"/>
</dbReference>
<dbReference type="EMBL" id="BAAACW010000130">
    <property type="protein sequence ID" value="GAA0368307.1"/>
    <property type="molecule type" value="Genomic_DNA"/>
</dbReference>
<accession>A0ABN0XMV0</accession>
<feature type="region of interest" description="Disordered" evidence="1">
    <location>
        <begin position="53"/>
        <end position="89"/>
    </location>
</feature>
<dbReference type="Pfam" id="PF09954">
    <property type="entry name" value="DUF2188"/>
    <property type="match status" value="1"/>
</dbReference>
<keyword evidence="3" id="KW-1185">Reference proteome</keyword>
<comment type="caution">
    <text evidence="2">The sequence shown here is derived from an EMBL/GenBank/DDBJ whole genome shotgun (WGS) entry which is preliminary data.</text>
</comment>
<organism evidence="2 3">
    <name type="scientific">Alkalibacterium iburiense</name>
    <dbReference type="NCBI Taxonomy" id="290589"/>
    <lineage>
        <taxon>Bacteria</taxon>
        <taxon>Bacillati</taxon>
        <taxon>Bacillota</taxon>
        <taxon>Bacilli</taxon>
        <taxon>Lactobacillales</taxon>
        <taxon>Carnobacteriaceae</taxon>
        <taxon>Alkalibacterium</taxon>
    </lineage>
</organism>
<reference evidence="2 3" key="1">
    <citation type="journal article" date="2019" name="Int. J. Syst. Evol. Microbiol.">
        <title>The Global Catalogue of Microorganisms (GCM) 10K type strain sequencing project: providing services to taxonomists for standard genome sequencing and annotation.</title>
        <authorList>
            <consortium name="The Broad Institute Genomics Platform"/>
            <consortium name="The Broad Institute Genome Sequencing Center for Infectious Disease"/>
            <person name="Wu L."/>
            <person name="Ma J."/>
        </authorList>
    </citation>
    <scope>NUCLEOTIDE SEQUENCE [LARGE SCALE GENOMIC DNA]</scope>
    <source>
        <strain evidence="2 3">JCM 12662</strain>
    </source>
</reference>
<dbReference type="Proteomes" id="UP001501166">
    <property type="component" value="Unassembled WGS sequence"/>
</dbReference>
<evidence type="ECO:0000313" key="3">
    <source>
        <dbReference type="Proteomes" id="UP001501166"/>
    </source>
</evidence>
<proteinExistence type="predicted"/>
<evidence type="ECO:0000313" key="2">
    <source>
        <dbReference type="EMBL" id="GAA0368307.1"/>
    </source>
</evidence>